<keyword evidence="2" id="KW-1185">Reference proteome</keyword>
<evidence type="ECO:0000313" key="2">
    <source>
        <dbReference type="Proteomes" id="UP000003167"/>
    </source>
</evidence>
<dbReference type="PIRSF" id="PIRSF035652">
    <property type="entry name" value="CHP02436"/>
    <property type="match status" value="1"/>
</dbReference>
<dbReference type="InterPro" id="IPR012657">
    <property type="entry name" value="23S_rRNA-intervening_sequence"/>
</dbReference>
<dbReference type="PANTHER" id="PTHR38471">
    <property type="entry name" value="FOUR HELIX BUNDLE PROTEIN"/>
    <property type="match status" value="1"/>
</dbReference>
<accession>H1HL68</accession>
<gene>
    <name evidence="1" type="ORF">HMPREF9944_00912</name>
</gene>
<proteinExistence type="predicted"/>
<evidence type="ECO:0000313" key="1">
    <source>
        <dbReference type="EMBL" id="EHO72200.1"/>
    </source>
</evidence>
<reference evidence="1 2" key="1">
    <citation type="submission" date="2011-12" db="EMBL/GenBank/DDBJ databases">
        <title>The Genome Sequence of Prevotella maculosa OT 289.</title>
        <authorList>
            <consortium name="The Broad Institute Genome Sequencing Platform"/>
            <person name="Earl A."/>
            <person name="Ward D."/>
            <person name="Feldgarden M."/>
            <person name="Gevers D."/>
            <person name="Izard J."/>
            <person name="Blanton J.M."/>
            <person name="Mathney J."/>
            <person name="Tanner A.C."/>
            <person name="Dewhirst F.E."/>
            <person name="Young S.K."/>
            <person name="Zeng Q."/>
            <person name="Gargeya S."/>
            <person name="Fitzgerald M."/>
            <person name="Haas B."/>
            <person name="Abouelleil A."/>
            <person name="Alvarado L."/>
            <person name="Arachchi H.M."/>
            <person name="Berlin A."/>
            <person name="Chapman S.B."/>
            <person name="Gearin G."/>
            <person name="Goldberg J."/>
            <person name="Griggs A."/>
            <person name="Gujja S."/>
            <person name="Hansen M."/>
            <person name="Heiman D."/>
            <person name="Howarth C."/>
            <person name="Larimer J."/>
            <person name="Lui A."/>
            <person name="MacDonald P.J.P."/>
            <person name="McCowen C."/>
            <person name="Montmayeur A."/>
            <person name="Murphy C."/>
            <person name="Neiman D."/>
            <person name="Pearson M."/>
            <person name="Priest M."/>
            <person name="Roberts A."/>
            <person name="Saif S."/>
            <person name="Shea T."/>
            <person name="Sisk P."/>
            <person name="Stolte C."/>
            <person name="Sykes S."/>
            <person name="Wortman J."/>
            <person name="Nusbaum C."/>
            <person name="Birren B."/>
        </authorList>
    </citation>
    <scope>NUCLEOTIDE SEQUENCE [LARGE SCALE GENOMIC DNA]</scope>
    <source>
        <strain evidence="1 2">OT 289</strain>
    </source>
</reference>
<sequence length="124" mass="14290">MLERKVVENDIYLLSKAFALRIVQLYRHLIDERKEFIMSKQLLRCGTSIGANVHEGKNAQSRPDFCSKMNIALKEATEAEYWIDLLREADYIEETMHASLADDCKKINAVLTKIVKSVRSSLEK</sequence>
<organism evidence="1 2">
    <name type="scientific">Segatella maculosa OT 289</name>
    <dbReference type="NCBI Taxonomy" id="999422"/>
    <lineage>
        <taxon>Bacteria</taxon>
        <taxon>Pseudomonadati</taxon>
        <taxon>Bacteroidota</taxon>
        <taxon>Bacteroidia</taxon>
        <taxon>Bacteroidales</taxon>
        <taxon>Prevotellaceae</taxon>
        <taxon>Segatella</taxon>
    </lineage>
</organism>
<dbReference type="EMBL" id="AGEK01000018">
    <property type="protein sequence ID" value="EHO72200.1"/>
    <property type="molecule type" value="Genomic_DNA"/>
</dbReference>
<dbReference type="AlphaFoldDB" id="H1HL68"/>
<dbReference type="HOGENOM" id="CLU_129874_2_0_10"/>
<dbReference type="PANTHER" id="PTHR38471:SF2">
    <property type="entry name" value="FOUR HELIX BUNDLE PROTEIN"/>
    <property type="match status" value="1"/>
</dbReference>
<dbReference type="STRING" id="999422.HMPREF9944_00912"/>
<dbReference type="Gene3D" id="1.20.1440.60">
    <property type="entry name" value="23S rRNA-intervening sequence"/>
    <property type="match status" value="1"/>
</dbReference>
<dbReference type="SUPFAM" id="SSF158446">
    <property type="entry name" value="IVS-encoded protein-like"/>
    <property type="match status" value="1"/>
</dbReference>
<dbReference type="RefSeq" id="WP_008564719.1">
    <property type="nucleotide sequence ID" value="NZ_JH594502.1"/>
</dbReference>
<dbReference type="NCBIfam" id="TIGR02436">
    <property type="entry name" value="four helix bundle protein"/>
    <property type="match status" value="1"/>
</dbReference>
<dbReference type="Proteomes" id="UP000003167">
    <property type="component" value="Unassembled WGS sequence"/>
</dbReference>
<dbReference type="OrthoDB" id="285993at2"/>
<dbReference type="InterPro" id="IPR036583">
    <property type="entry name" value="23S_rRNA_IVS_sf"/>
</dbReference>
<name>H1HL68_9BACT</name>
<comment type="caution">
    <text evidence="1">The sequence shown here is derived from an EMBL/GenBank/DDBJ whole genome shotgun (WGS) entry which is preliminary data.</text>
</comment>
<dbReference type="PATRIC" id="fig|999422.3.peg.936"/>
<dbReference type="Pfam" id="PF05635">
    <property type="entry name" value="23S_rRNA_IVP"/>
    <property type="match status" value="1"/>
</dbReference>
<protein>
    <submittedName>
        <fullName evidence="1">TIGR02436 family protein</fullName>
    </submittedName>
</protein>